<dbReference type="InterPro" id="IPR057229">
    <property type="entry name" value="DUF7907"/>
</dbReference>
<dbReference type="OrthoDB" id="3518533at2759"/>
<dbReference type="Pfam" id="PF25484">
    <property type="entry name" value="DUF7907"/>
    <property type="match status" value="1"/>
</dbReference>
<organism evidence="3 4">
    <name type="scientific">Polychaeton citri CBS 116435</name>
    <dbReference type="NCBI Taxonomy" id="1314669"/>
    <lineage>
        <taxon>Eukaryota</taxon>
        <taxon>Fungi</taxon>
        <taxon>Dikarya</taxon>
        <taxon>Ascomycota</taxon>
        <taxon>Pezizomycotina</taxon>
        <taxon>Dothideomycetes</taxon>
        <taxon>Dothideomycetidae</taxon>
        <taxon>Capnodiales</taxon>
        <taxon>Capnodiaceae</taxon>
        <taxon>Polychaeton</taxon>
    </lineage>
</organism>
<proteinExistence type="predicted"/>
<evidence type="ECO:0000259" key="2">
    <source>
        <dbReference type="Pfam" id="PF25484"/>
    </source>
</evidence>
<feature type="chain" id="PRO_5040442445" description="DUF7907 domain-containing protein" evidence="1">
    <location>
        <begin position="19"/>
        <end position="219"/>
    </location>
</feature>
<keyword evidence="1" id="KW-0732">Signal</keyword>
<sequence length="219" mass="23069">MGLLATIGLTMLASAASAAPAYPPVTEDTTVHLVANVTDCDLTPSIQGWVVESYHNGAGTGFAVLSAPDAEYPRAFYVNGTITDVRYGQSNLLTDGGTPPFAEGFIVPQANQTDKAGRRQVQINAGSGTDGVFFAQFPAQVPKLMYGNHEVMETFGSFYACNVTYLYGPAVGLFYHSYDVEKPDGCAAITLLPECAGNASHIAQDPQPAACYKNVASAK</sequence>
<dbReference type="Proteomes" id="UP000799441">
    <property type="component" value="Unassembled WGS sequence"/>
</dbReference>
<evidence type="ECO:0000313" key="4">
    <source>
        <dbReference type="Proteomes" id="UP000799441"/>
    </source>
</evidence>
<comment type="caution">
    <text evidence="3">The sequence shown here is derived from an EMBL/GenBank/DDBJ whole genome shotgun (WGS) entry which is preliminary data.</text>
</comment>
<protein>
    <recommendedName>
        <fullName evidence="2">DUF7907 domain-containing protein</fullName>
    </recommendedName>
</protein>
<keyword evidence="4" id="KW-1185">Reference proteome</keyword>
<accession>A0A9P4QEQ1</accession>
<dbReference type="EMBL" id="MU003766">
    <property type="protein sequence ID" value="KAF2725898.1"/>
    <property type="molecule type" value="Genomic_DNA"/>
</dbReference>
<evidence type="ECO:0000313" key="3">
    <source>
        <dbReference type="EMBL" id="KAF2725898.1"/>
    </source>
</evidence>
<dbReference type="AlphaFoldDB" id="A0A9P4QEQ1"/>
<reference evidence="3" key="1">
    <citation type="journal article" date="2020" name="Stud. Mycol.">
        <title>101 Dothideomycetes genomes: a test case for predicting lifestyles and emergence of pathogens.</title>
        <authorList>
            <person name="Haridas S."/>
            <person name="Albert R."/>
            <person name="Binder M."/>
            <person name="Bloem J."/>
            <person name="Labutti K."/>
            <person name="Salamov A."/>
            <person name="Andreopoulos B."/>
            <person name="Baker S."/>
            <person name="Barry K."/>
            <person name="Bills G."/>
            <person name="Bluhm B."/>
            <person name="Cannon C."/>
            <person name="Castanera R."/>
            <person name="Culley D."/>
            <person name="Daum C."/>
            <person name="Ezra D."/>
            <person name="Gonzalez J."/>
            <person name="Henrissat B."/>
            <person name="Kuo A."/>
            <person name="Liang C."/>
            <person name="Lipzen A."/>
            <person name="Lutzoni F."/>
            <person name="Magnuson J."/>
            <person name="Mondo S."/>
            <person name="Nolan M."/>
            <person name="Ohm R."/>
            <person name="Pangilinan J."/>
            <person name="Park H.-J."/>
            <person name="Ramirez L."/>
            <person name="Alfaro M."/>
            <person name="Sun H."/>
            <person name="Tritt A."/>
            <person name="Yoshinaga Y."/>
            <person name="Zwiers L.-H."/>
            <person name="Turgeon B."/>
            <person name="Goodwin S."/>
            <person name="Spatafora J."/>
            <person name="Crous P."/>
            <person name="Grigoriev I."/>
        </authorList>
    </citation>
    <scope>NUCLEOTIDE SEQUENCE</scope>
    <source>
        <strain evidence="3">CBS 116435</strain>
    </source>
</reference>
<evidence type="ECO:0000256" key="1">
    <source>
        <dbReference type="SAM" id="SignalP"/>
    </source>
</evidence>
<gene>
    <name evidence="3" type="ORF">K431DRAFT_280627</name>
</gene>
<name>A0A9P4QEQ1_9PEZI</name>
<feature type="signal peptide" evidence="1">
    <location>
        <begin position="1"/>
        <end position="18"/>
    </location>
</feature>
<feature type="domain" description="DUF7907" evidence="2">
    <location>
        <begin position="30"/>
        <end position="195"/>
    </location>
</feature>